<name>A0A4R6YK21_9GAMM</name>
<feature type="coiled-coil region" evidence="1">
    <location>
        <begin position="253"/>
        <end position="284"/>
    </location>
</feature>
<dbReference type="Proteomes" id="UP000295293">
    <property type="component" value="Unassembled WGS sequence"/>
</dbReference>
<keyword evidence="3" id="KW-1185">Reference proteome</keyword>
<organism evidence="2 3">
    <name type="scientific">Tahibacter aquaticus</name>
    <dbReference type="NCBI Taxonomy" id="520092"/>
    <lineage>
        <taxon>Bacteria</taxon>
        <taxon>Pseudomonadati</taxon>
        <taxon>Pseudomonadota</taxon>
        <taxon>Gammaproteobacteria</taxon>
        <taxon>Lysobacterales</taxon>
        <taxon>Rhodanobacteraceae</taxon>
        <taxon>Tahibacter</taxon>
    </lineage>
</organism>
<feature type="coiled-coil region" evidence="1">
    <location>
        <begin position="362"/>
        <end position="403"/>
    </location>
</feature>
<evidence type="ECO:0000256" key="1">
    <source>
        <dbReference type="SAM" id="Coils"/>
    </source>
</evidence>
<dbReference type="InterPro" id="IPR007139">
    <property type="entry name" value="DUF349"/>
</dbReference>
<reference evidence="2 3" key="1">
    <citation type="submission" date="2019-03" db="EMBL/GenBank/DDBJ databases">
        <title>Genomic Encyclopedia of Type Strains, Phase IV (KMG-IV): sequencing the most valuable type-strain genomes for metagenomic binning, comparative biology and taxonomic classification.</title>
        <authorList>
            <person name="Goeker M."/>
        </authorList>
    </citation>
    <scope>NUCLEOTIDE SEQUENCE [LARGE SCALE GENOMIC DNA]</scope>
    <source>
        <strain evidence="2 3">DSM 21667</strain>
    </source>
</reference>
<gene>
    <name evidence="2" type="ORF">DFR29_12530</name>
</gene>
<dbReference type="Pfam" id="PF03993">
    <property type="entry name" value="DUF349"/>
    <property type="match status" value="2"/>
</dbReference>
<keyword evidence="1" id="KW-0175">Coiled coil</keyword>
<dbReference type="AlphaFoldDB" id="A0A4R6YK21"/>
<evidence type="ECO:0000313" key="3">
    <source>
        <dbReference type="Proteomes" id="UP000295293"/>
    </source>
</evidence>
<proteinExistence type="predicted"/>
<comment type="caution">
    <text evidence="2">The sequence shown here is derived from an EMBL/GenBank/DDBJ whole genome shotgun (WGS) entry which is preliminary data.</text>
</comment>
<dbReference type="EMBL" id="SNZH01000025">
    <property type="protein sequence ID" value="TDR37368.1"/>
    <property type="molecule type" value="Genomic_DNA"/>
</dbReference>
<protein>
    <submittedName>
        <fullName evidence="2">Uncharacterized protein DUF349</fullName>
    </submittedName>
</protein>
<evidence type="ECO:0000313" key="2">
    <source>
        <dbReference type="EMBL" id="TDR37368.1"/>
    </source>
</evidence>
<dbReference type="OrthoDB" id="5523335at2"/>
<sequence length="897" mass="99045">MKFARFLFKPRWQSKDVATRRGAVTELNDAELIGALPAIARNDSDAGVRLAALRRLNQYEAWRERSTGDADGSLRETARAAYLAMFIGGSADRPPLERRIAELDTLSGEEIERVVAQASELSLRSAALERATRPSLLADVASTDADAKLRLIALSRINDLDALMRVAERTRKTDKVVSRLARDRAEAGRIAAGDAATIEARARSLCERVEALLSRPRSERADELAAIDTAWQPIDGKAPKQLAERFESTRSFLRQDTEEAAAERSRLRELRTRLEQALAATEADSSTLEALAAEAGSGLAAATLQTPERERVEALLVRLTQRVAQRAVQDTAAAQAAHAAAEVAAEEEGSRAEARLEALAAKARFDAALERAAADKEKQREQHQALKRDLDQLVIELEQQLEGGDLAHAVATQARIANLLEGLPTIARHDKRLANAEARFAELKRWQRWSGNERRKQLCEAIEALPGLGLHPDAVATRVREARTEWQQLDARDGEAEARASAGLGRRFQALCAQALKPAQGYFAKRDEVRKSNQQEIETLIAATEALAADGSDLAALAKQRRVASDALRDLDSVDPRERKTLAQRLKDVLARIDARLDEQAAAVEAAKRRLIGEAERLATAADAAAAAREVRDLQARWKAAGNGRRRTDEAQWKEFRGHCDAVFGKLDSARREREAADNASREQALAVLADWEQLSADSADALAAQRRELEQRWSALNLRDRELDKRWQLQRDRLDAAQQQVHKQRRDGVFRDALARLALCEAREAGTQDDAAAKAAWDALGDAAAGPLSTTLQSRFDSAGSAEASAGQDEARRELLVTLEFLGGVETPEEDKARRMDLQVRRLSQRMSGTEQRAARDELLQCLQQWTRFGALPRDEAQDWQARFRRAFEAALAQAG</sequence>
<dbReference type="RefSeq" id="WP_133821749.1">
    <property type="nucleotide sequence ID" value="NZ_SNZH01000025.1"/>
</dbReference>
<accession>A0A4R6YK21</accession>